<dbReference type="RefSeq" id="WP_211325612.1">
    <property type="nucleotide sequence ID" value="NZ_QNRR01000007.1"/>
</dbReference>
<dbReference type="EMBL" id="QNRR01000007">
    <property type="protein sequence ID" value="RBP41244.1"/>
    <property type="molecule type" value="Genomic_DNA"/>
</dbReference>
<name>A0A366HFA6_9BACT</name>
<evidence type="ECO:0000313" key="1">
    <source>
        <dbReference type="EMBL" id="RBP41244.1"/>
    </source>
</evidence>
<keyword evidence="2" id="KW-1185">Reference proteome</keyword>
<accession>A0A366HFA6</accession>
<comment type="caution">
    <text evidence="1">The sequence shown here is derived from an EMBL/GenBank/DDBJ whole genome shotgun (WGS) entry which is preliminary data.</text>
</comment>
<sequence length="108" mass="10874">MNNPFALLKLRTARTLASLALVSVILPSGLVSCTPFQVNEARHNGMGTLAAGAIGALAGGVIGHQSGRGAEGALLGGALGAGIGNVFRDVANRDDDADERSVADARNH</sequence>
<dbReference type="Proteomes" id="UP000253426">
    <property type="component" value="Unassembled WGS sequence"/>
</dbReference>
<proteinExistence type="predicted"/>
<protein>
    <recommendedName>
        <fullName evidence="3">Outer membrane protein with glycine zipper</fullName>
    </recommendedName>
</protein>
<evidence type="ECO:0000313" key="2">
    <source>
        <dbReference type="Proteomes" id="UP000253426"/>
    </source>
</evidence>
<reference evidence="1 2" key="1">
    <citation type="submission" date="2018-06" db="EMBL/GenBank/DDBJ databases">
        <title>Genomic Encyclopedia of Type Strains, Phase IV (KMG-IV): sequencing the most valuable type-strain genomes for metagenomic binning, comparative biology and taxonomic classification.</title>
        <authorList>
            <person name="Goeker M."/>
        </authorList>
    </citation>
    <scope>NUCLEOTIDE SEQUENCE [LARGE SCALE GENOMIC DNA]</scope>
    <source>
        <strain evidence="1 2">DSM 25532</strain>
    </source>
</reference>
<gene>
    <name evidence="1" type="ORF">DES53_10775</name>
</gene>
<evidence type="ECO:0008006" key="3">
    <source>
        <dbReference type="Google" id="ProtNLM"/>
    </source>
</evidence>
<organism evidence="1 2">
    <name type="scientific">Roseimicrobium gellanilyticum</name>
    <dbReference type="NCBI Taxonomy" id="748857"/>
    <lineage>
        <taxon>Bacteria</taxon>
        <taxon>Pseudomonadati</taxon>
        <taxon>Verrucomicrobiota</taxon>
        <taxon>Verrucomicrobiia</taxon>
        <taxon>Verrucomicrobiales</taxon>
        <taxon>Verrucomicrobiaceae</taxon>
        <taxon>Roseimicrobium</taxon>
    </lineage>
</organism>
<dbReference type="AlphaFoldDB" id="A0A366HFA6"/>